<dbReference type="AlphaFoldDB" id="A0A5K7WZG6"/>
<accession>A0A5K7WZG6</accession>
<protein>
    <submittedName>
        <fullName evidence="1">Uncharacterized protein</fullName>
    </submittedName>
</protein>
<sequence length="80" mass="8648">MLHFILQSLGRPTEEGKCGRGTEKLPVVIGLSPSPTGYPKYVKTQVVPNMSTDALKAGATSHSDGYRSYQSLAAQRFSSF</sequence>
<dbReference type="EMBL" id="AP021853">
    <property type="protein sequence ID" value="BBO00026.1"/>
    <property type="molecule type" value="Genomic_DNA"/>
</dbReference>
<organism evidence="1 2">
    <name type="scientific">Sporolactobacillus terrae</name>
    <dbReference type="NCBI Taxonomy" id="269673"/>
    <lineage>
        <taxon>Bacteria</taxon>
        <taxon>Bacillati</taxon>
        <taxon>Bacillota</taxon>
        <taxon>Bacilli</taxon>
        <taxon>Bacillales</taxon>
        <taxon>Sporolactobacillaceae</taxon>
        <taxon>Sporolactobacillus</taxon>
    </lineage>
</organism>
<reference evidence="1 2" key="1">
    <citation type="submission" date="2019-09" db="EMBL/GenBank/DDBJ databases">
        <title>Complete genome sequence of Sporolactobacillus terrae 70-3.</title>
        <authorList>
            <person name="Tanaka N."/>
            <person name="Shiwa Y."/>
            <person name="Fujita N."/>
            <person name="Tanasupawat S."/>
        </authorList>
    </citation>
    <scope>NUCLEOTIDE SEQUENCE [LARGE SCALE GENOMIC DNA]</scope>
    <source>
        <strain evidence="1 2">70-3</strain>
    </source>
</reference>
<evidence type="ECO:0000313" key="2">
    <source>
        <dbReference type="Proteomes" id="UP000326951"/>
    </source>
</evidence>
<evidence type="ECO:0000313" key="1">
    <source>
        <dbReference type="EMBL" id="BBO00026.1"/>
    </source>
</evidence>
<dbReference type="Proteomes" id="UP000326951">
    <property type="component" value="Chromosome"/>
</dbReference>
<gene>
    <name evidence="1" type="ORF">St703_27300</name>
</gene>
<name>A0A5K7WZG6_9BACL</name>
<proteinExistence type="predicted"/>